<dbReference type="EC" id="3.4.21.88" evidence="12"/>
<dbReference type="GO" id="GO:0006281">
    <property type="term" value="P:DNA repair"/>
    <property type="evidence" value="ECO:0007669"/>
    <property type="project" value="UniProtKB-UniRule"/>
</dbReference>
<dbReference type="OrthoDB" id="9802364at2"/>
<dbReference type="GO" id="GO:0003677">
    <property type="term" value="F:DNA binding"/>
    <property type="evidence" value="ECO:0007669"/>
    <property type="project" value="UniProtKB-UniRule"/>
</dbReference>
<dbReference type="InterPro" id="IPR039418">
    <property type="entry name" value="LexA-like"/>
</dbReference>
<dbReference type="RefSeq" id="WP_072936512.1">
    <property type="nucleotide sequence ID" value="NZ_FQUG01000014.1"/>
</dbReference>
<dbReference type="EMBL" id="FQUG01000014">
    <property type="protein sequence ID" value="SHF33536.1"/>
    <property type="molecule type" value="Genomic_DNA"/>
</dbReference>
<evidence type="ECO:0000256" key="10">
    <source>
        <dbReference type="ARBA" id="ARBA00023204"/>
    </source>
</evidence>
<dbReference type="PRINTS" id="PR00726">
    <property type="entry name" value="LEXASERPTASE"/>
</dbReference>
<evidence type="ECO:0000256" key="13">
    <source>
        <dbReference type="RuleBase" id="RU003991"/>
    </source>
</evidence>
<keyword evidence="3 12" id="KW-0235">DNA replication</keyword>
<dbReference type="Pfam" id="PF01726">
    <property type="entry name" value="LexA_DNA_bind"/>
    <property type="match status" value="1"/>
</dbReference>
<evidence type="ECO:0000259" key="14">
    <source>
        <dbReference type="Pfam" id="PF00717"/>
    </source>
</evidence>
<dbReference type="InterPro" id="IPR050077">
    <property type="entry name" value="LexA_repressor"/>
</dbReference>
<proteinExistence type="inferred from homology"/>
<organism evidence="16 17">
    <name type="scientific">Schwartzia succinivorans DSM 10502</name>
    <dbReference type="NCBI Taxonomy" id="1123243"/>
    <lineage>
        <taxon>Bacteria</taxon>
        <taxon>Bacillati</taxon>
        <taxon>Bacillota</taxon>
        <taxon>Negativicutes</taxon>
        <taxon>Selenomonadales</taxon>
        <taxon>Selenomonadaceae</taxon>
        <taxon>Schwartzia</taxon>
    </lineage>
</organism>
<dbReference type="InterPro" id="IPR006200">
    <property type="entry name" value="LexA"/>
</dbReference>
<dbReference type="Gene3D" id="2.10.109.10">
    <property type="entry name" value="Umud Fragment, subunit A"/>
    <property type="match status" value="1"/>
</dbReference>
<dbReference type="InterPro" id="IPR015927">
    <property type="entry name" value="Peptidase_S24_S26A/B/C"/>
</dbReference>
<evidence type="ECO:0000256" key="5">
    <source>
        <dbReference type="ARBA" id="ARBA00022801"/>
    </source>
</evidence>
<dbReference type="InterPro" id="IPR036286">
    <property type="entry name" value="LexA/Signal_pep-like_sf"/>
</dbReference>
<evidence type="ECO:0000313" key="16">
    <source>
        <dbReference type="EMBL" id="SHF33536.1"/>
    </source>
</evidence>
<keyword evidence="2 12" id="KW-0678">Repressor</keyword>
<keyword evidence="11 12" id="KW-0742">SOS response</keyword>
<dbReference type="GO" id="GO:0006508">
    <property type="term" value="P:proteolysis"/>
    <property type="evidence" value="ECO:0007669"/>
    <property type="project" value="InterPro"/>
</dbReference>
<dbReference type="InterPro" id="IPR036390">
    <property type="entry name" value="WH_DNA-bd_sf"/>
</dbReference>
<evidence type="ECO:0000313" key="17">
    <source>
        <dbReference type="Proteomes" id="UP000184404"/>
    </source>
</evidence>
<comment type="subunit">
    <text evidence="12">Homodimer.</text>
</comment>
<dbReference type="Proteomes" id="UP000184404">
    <property type="component" value="Unassembled WGS sequence"/>
</dbReference>
<evidence type="ECO:0000256" key="6">
    <source>
        <dbReference type="ARBA" id="ARBA00022813"/>
    </source>
</evidence>
<protein>
    <recommendedName>
        <fullName evidence="12">LexA repressor</fullName>
        <ecNumber evidence="12">3.4.21.88</ecNumber>
    </recommendedName>
</protein>
<dbReference type="InterPro" id="IPR006199">
    <property type="entry name" value="LexA_DNA-bd_dom"/>
</dbReference>
<evidence type="ECO:0000256" key="8">
    <source>
        <dbReference type="ARBA" id="ARBA00023125"/>
    </source>
</evidence>
<feature type="active site" description="For autocatalytic cleavage activity" evidence="12">
    <location>
        <position position="166"/>
    </location>
</feature>
<evidence type="ECO:0000256" key="2">
    <source>
        <dbReference type="ARBA" id="ARBA00022491"/>
    </source>
</evidence>
<keyword evidence="7 12" id="KW-0805">Transcription regulation</keyword>
<keyword evidence="8 12" id="KW-0238">DNA-binding</keyword>
<dbReference type="InterPro" id="IPR006197">
    <property type="entry name" value="Peptidase_S24_LexA"/>
</dbReference>
<keyword evidence="6 12" id="KW-0068">Autocatalytic cleavage</keyword>
<dbReference type="GO" id="GO:0004252">
    <property type="term" value="F:serine-type endopeptidase activity"/>
    <property type="evidence" value="ECO:0007669"/>
    <property type="project" value="UniProtKB-UniRule"/>
</dbReference>
<name>A0A1M5ATT2_9FIRM</name>
<keyword evidence="17" id="KW-1185">Reference proteome</keyword>
<keyword evidence="4 12" id="KW-0227">DNA damage</keyword>
<comment type="function">
    <text evidence="12">Represses a number of genes involved in the response to DNA damage (SOS response), including recA and lexA. In the presence of single-stranded DNA, RecA interacts with LexA causing an autocatalytic cleavage which disrupts the DNA-binding part of LexA, leading to derepression of the SOS regulon and eventually DNA repair.</text>
</comment>
<dbReference type="InterPro" id="IPR036388">
    <property type="entry name" value="WH-like_DNA-bd_sf"/>
</dbReference>
<evidence type="ECO:0000256" key="7">
    <source>
        <dbReference type="ARBA" id="ARBA00023015"/>
    </source>
</evidence>
<evidence type="ECO:0000256" key="4">
    <source>
        <dbReference type="ARBA" id="ARBA00022763"/>
    </source>
</evidence>
<evidence type="ECO:0000259" key="15">
    <source>
        <dbReference type="Pfam" id="PF01726"/>
    </source>
</evidence>
<dbReference type="AlphaFoldDB" id="A0A1M5ATT2"/>
<dbReference type="GO" id="GO:0009432">
    <property type="term" value="P:SOS response"/>
    <property type="evidence" value="ECO:0007669"/>
    <property type="project" value="UniProtKB-UniRule"/>
</dbReference>
<dbReference type="GO" id="GO:0006260">
    <property type="term" value="P:DNA replication"/>
    <property type="evidence" value="ECO:0007669"/>
    <property type="project" value="UniProtKB-UniRule"/>
</dbReference>
<dbReference type="Pfam" id="PF00717">
    <property type="entry name" value="Peptidase_S24"/>
    <property type="match status" value="1"/>
</dbReference>
<accession>A0A1M5ATT2</accession>
<dbReference type="SUPFAM" id="SSF46785">
    <property type="entry name" value="Winged helix' DNA-binding domain"/>
    <property type="match status" value="1"/>
</dbReference>
<dbReference type="CDD" id="cd06529">
    <property type="entry name" value="S24_LexA-like"/>
    <property type="match status" value="1"/>
</dbReference>
<gene>
    <name evidence="12" type="primary">lexA</name>
    <name evidence="16" type="ORF">SAMN02745190_02426</name>
</gene>
<comment type="similarity">
    <text evidence="1 12 13">Belongs to the peptidase S24 family.</text>
</comment>
<sequence length="205" mass="23163">MARHNQTSAQRRESIYAFIKQFLKDRGYPPSVREIGQAVGLKSSSTVHAYLDQMEDHGMIRRDPTKPRAIDLMEDNPWSNTVLVPLIGTVAAGIPISAEENIEETFALPTNLLGTKDDTFMLRVKGESMINIGIFDGDYVIVRQQNTARDGQVVVALVNQEDATVKRYFKEKDCIKLVPENDNMEPFYEKDVQVLGIVIGVYRQM</sequence>
<keyword evidence="5 12" id="KW-0378">Hydrolase</keyword>
<evidence type="ECO:0000256" key="11">
    <source>
        <dbReference type="ARBA" id="ARBA00023236"/>
    </source>
</evidence>
<evidence type="ECO:0000256" key="9">
    <source>
        <dbReference type="ARBA" id="ARBA00023163"/>
    </source>
</evidence>
<evidence type="ECO:0000256" key="12">
    <source>
        <dbReference type="HAMAP-Rule" id="MF_00015"/>
    </source>
</evidence>
<dbReference type="GO" id="GO:0045892">
    <property type="term" value="P:negative regulation of DNA-templated transcription"/>
    <property type="evidence" value="ECO:0007669"/>
    <property type="project" value="UniProtKB-UniRule"/>
</dbReference>
<dbReference type="NCBIfam" id="TIGR00498">
    <property type="entry name" value="lexA"/>
    <property type="match status" value="1"/>
</dbReference>
<feature type="domain" description="LexA repressor DNA-binding" evidence="15">
    <location>
        <begin position="10"/>
        <end position="69"/>
    </location>
</feature>
<dbReference type="PANTHER" id="PTHR33516">
    <property type="entry name" value="LEXA REPRESSOR"/>
    <property type="match status" value="1"/>
</dbReference>
<evidence type="ECO:0000256" key="3">
    <source>
        <dbReference type="ARBA" id="ARBA00022705"/>
    </source>
</evidence>
<reference evidence="16 17" key="1">
    <citation type="submission" date="2016-11" db="EMBL/GenBank/DDBJ databases">
        <authorList>
            <person name="Jaros S."/>
            <person name="Januszkiewicz K."/>
            <person name="Wedrychowicz H."/>
        </authorList>
    </citation>
    <scope>NUCLEOTIDE SEQUENCE [LARGE SCALE GENOMIC DNA]</scope>
    <source>
        <strain evidence="16 17">DSM 10502</strain>
    </source>
</reference>
<evidence type="ECO:0000256" key="1">
    <source>
        <dbReference type="ARBA" id="ARBA00007484"/>
    </source>
</evidence>
<dbReference type="SUPFAM" id="SSF51306">
    <property type="entry name" value="LexA/Signal peptidase"/>
    <property type="match status" value="1"/>
</dbReference>
<feature type="active site" description="For autocatalytic cleavage activity" evidence="12">
    <location>
        <position position="128"/>
    </location>
</feature>
<keyword evidence="9 12" id="KW-0804">Transcription</keyword>
<dbReference type="PANTHER" id="PTHR33516:SF2">
    <property type="entry name" value="LEXA REPRESSOR-RELATED"/>
    <property type="match status" value="1"/>
</dbReference>
<dbReference type="FunFam" id="2.10.109.10:FF:000001">
    <property type="entry name" value="LexA repressor"/>
    <property type="match status" value="1"/>
</dbReference>
<comment type="catalytic activity">
    <reaction evidence="12">
        <text>Hydrolysis of Ala-|-Gly bond in repressor LexA.</text>
        <dbReference type="EC" id="3.4.21.88"/>
    </reaction>
</comment>
<feature type="DNA-binding region" description="H-T-H motif" evidence="12">
    <location>
        <begin position="32"/>
        <end position="52"/>
    </location>
</feature>
<dbReference type="HAMAP" id="MF_00015">
    <property type="entry name" value="LexA"/>
    <property type="match status" value="1"/>
</dbReference>
<feature type="site" description="Cleavage; by autolysis" evidence="12">
    <location>
        <begin position="92"/>
        <end position="93"/>
    </location>
</feature>
<dbReference type="Gene3D" id="1.10.10.10">
    <property type="entry name" value="Winged helix-like DNA-binding domain superfamily/Winged helix DNA-binding domain"/>
    <property type="match status" value="1"/>
</dbReference>
<feature type="domain" description="Peptidase S24/S26A/S26B/S26C" evidence="14">
    <location>
        <begin position="85"/>
        <end position="199"/>
    </location>
</feature>
<dbReference type="STRING" id="1123243.SAMN02745190_02426"/>
<keyword evidence="10 12" id="KW-0234">DNA repair</keyword>